<dbReference type="GO" id="GO:0048205">
    <property type="term" value="P:COPI coating of Golgi vesicle"/>
    <property type="evidence" value="ECO:0007669"/>
    <property type="project" value="TreeGrafter"/>
</dbReference>
<dbReference type="AlphaFoldDB" id="A0A6D2HN40"/>
<dbReference type="CDD" id="cd08831">
    <property type="entry name" value="ArfGap_ArfGap2_3_like"/>
    <property type="match status" value="1"/>
</dbReference>
<dbReference type="GO" id="GO:0005096">
    <property type="term" value="F:GTPase activator activity"/>
    <property type="evidence" value="ECO:0007669"/>
    <property type="project" value="UniProtKB-KW"/>
</dbReference>
<dbReference type="InterPro" id="IPR038508">
    <property type="entry name" value="ArfGAP_dom_sf"/>
</dbReference>
<evidence type="ECO:0000259" key="9">
    <source>
        <dbReference type="PROSITE" id="PS50115"/>
    </source>
</evidence>
<keyword evidence="4 7" id="KW-0863">Zinc-finger</keyword>
<keyword evidence="2" id="KW-0597">Phosphoprotein</keyword>
<dbReference type="GO" id="GO:0000139">
    <property type="term" value="C:Golgi membrane"/>
    <property type="evidence" value="ECO:0007669"/>
    <property type="project" value="GOC"/>
</dbReference>
<organism evidence="10 11">
    <name type="scientific">Microthlaspi erraticum</name>
    <dbReference type="NCBI Taxonomy" id="1685480"/>
    <lineage>
        <taxon>Eukaryota</taxon>
        <taxon>Viridiplantae</taxon>
        <taxon>Streptophyta</taxon>
        <taxon>Embryophyta</taxon>
        <taxon>Tracheophyta</taxon>
        <taxon>Spermatophyta</taxon>
        <taxon>Magnoliopsida</taxon>
        <taxon>eudicotyledons</taxon>
        <taxon>Gunneridae</taxon>
        <taxon>Pentapetalae</taxon>
        <taxon>rosids</taxon>
        <taxon>malvids</taxon>
        <taxon>Brassicales</taxon>
        <taxon>Brassicaceae</taxon>
        <taxon>Coluteocarpeae</taxon>
        <taxon>Microthlaspi</taxon>
    </lineage>
</organism>
<keyword evidence="1" id="KW-0343">GTPase activation</keyword>
<evidence type="ECO:0000313" key="10">
    <source>
        <dbReference type="EMBL" id="CAA7014598.1"/>
    </source>
</evidence>
<dbReference type="GO" id="GO:0008270">
    <property type="term" value="F:zinc ion binding"/>
    <property type="evidence" value="ECO:0007669"/>
    <property type="project" value="UniProtKB-KW"/>
</dbReference>
<dbReference type="Pfam" id="PF01412">
    <property type="entry name" value="ArfGap"/>
    <property type="match status" value="1"/>
</dbReference>
<evidence type="ECO:0000256" key="7">
    <source>
        <dbReference type="PROSITE-ProRule" id="PRU00288"/>
    </source>
</evidence>
<keyword evidence="11" id="KW-1185">Reference proteome</keyword>
<feature type="compositionally biased region" description="Polar residues" evidence="8">
    <location>
        <begin position="141"/>
        <end position="155"/>
    </location>
</feature>
<dbReference type="Gene3D" id="1.10.220.150">
    <property type="entry name" value="Arf GTPase activating protein"/>
    <property type="match status" value="1"/>
</dbReference>
<feature type="compositionally biased region" description="Basic and acidic residues" evidence="8">
    <location>
        <begin position="209"/>
        <end position="221"/>
    </location>
</feature>
<keyword evidence="3" id="KW-0479">Metal-binding</keyword>
<feature type="domain" description="Arf-GAP" evidence="9">
    <location>
        <begin position="10"/>
        <end position="129"/>
    </location>
</feature>
<proteinExistence type="predicted"/>
<evidence type="ECO:0000256" key="6">
    <source>
        <dbReference type="ARBA" id="ARBA00022990"/>
    </source>
</evidence>
<dbReference type="InterPro" id="IPR001164">
    <property type="entry name" value="ArfGAP_dom"/>
</dbReference>
<feature type="region of interest" description="Disordered" evidence="8">
    <location>
        <begin position="188"/>
        <end position="246"/>
    </location>
</feature>
<evidence type="ECO:0000256" key="4">
    <source>
        <dbReference type="ARBA" id="ARBA00022771"/>
    </source>
</evidence>
<evidence type="ECO:0000256" key="3">
    <source>
        <dbReference type="ARBA" id="ARBA00022723"/>
    </source>
</evidence>
<evidence type="ECO:0000256" key="1">
    <source>
        <dbReference type="ARBA" id="ARBA00022468"/>
    </source>
</evidence>
<dbReference type="EMBL" id="CACVBM020000111">
    <property type="protein sequence ID" value="CAA7014598.1"/>
    <property type="molecule type" value="Genomic_DNA"/>
</dbReference>
<dbReference type="InterPro" id="IPR037278">
    <property type="entry name" value="ARFGAP/RecO"/>
</dbReference>
<evidence type="ECO:0000313" key="11">
    <source>
        <dbReference type="Proteomes" id="UP000467841"/>
    </source>
</evidence>
<dbReference type="PANTHER" id="PTHR45686">
    <property type="entry name" value="ADP-RIBOSYLATION FACTOR GTPASE ACTIVATING PROTEIN 3, ISOFORM H-RELATED"/>
    <property type="match status" value="1"/>
</dbReference>
<gene>
    <name evidence="10" type="ORF">MERR_LOCUS1833</name>
</gene>
<evidence type="ECO:0000256" key="5">
    <source>
        <dbReference type="ARBA" id="ARBA00022833"/>
    </source>
</evidence>
<evidence type="ECO:0000256" key="8">
    <source>
        <dbReference type="SAM" id="MobiDB-lite"/>
    </source>
</evidence>
<protein>
    <recommendedName>
        <fullName evidence="9">Arf-GAP domain-containing protein</fullName>
    </recommendedName>
</protein>
<keyword evidence="6" id="KW-0007">Acetylation</keyword>
<comment type="caution">
    <text evidence="10">The sequence shown here is derived from an EMBL/GenBank/DDBJ whole genome shotgun (WGS) entry which is preliminary data.</text>
</comment>
<dbReference type="OrthoDB" id="983479at2759"/>
<dbReference type="FunFam" id="1.10.220.150:FF:000012">
    <property type="entry name" value="ADP-ribosylation factor GTPase-activating protein AGD10"/>
    <property type="match status" value="1"/>
</dbReference>
<dbReference type="PRINTS" id="PR00405">
    <property type="entry name" value="REVINTRACTNG"/>
</dbReference>
<feature type="region of interest" description="Disordered" evidence="8">
    <location>
        <begin position="129"/>
        <end position="175"/>
    </location>
</feature>
<dbReference type="SMART" id="SM00105">
    <property type="entry name" value="ArfGap"/>
    <property type="match status" value="1"/>
</dbReference>
<dbReference type="Proteomes" id="UP000467841">
    <property type="component" value="Unassembled WGS sequence"/>
</dbReference>
<reference evidence="10" key="1">
    <citation type="submission" date="2020-01" db="EMBL/GenBank/DDBJ databases">
        <authorList>
            <person name="Mishra B."/>
        </authorList>
    </citation>
    <scope>NUCLEOTIDE SEQUENCE [LARGE SCALE GENOMIC DNA]</scope>
</reference>
<dbReference type="PROSITE" id="PS50115">
    <property type="entry name" value="ARFGAP"/>
    <property type="match status" value="1"/>
</dbReference>
<feature type="compositionally biased region" description="Low complexity" evidence="8">
    <location>
        <begin position="228"/>
        <end position="242"/>
    </location>
</feature>
<dbReference type="SUPFAM" id="SSF57863">
    <property type="entry name" value="ArfGap/RecO-like zinc finger"/>
    <property type="match status" value="1"/>
</dbReference>
<name>A0A6D2HN40_9BRAS</name>
<dbReference type="PANTHER" id="PTHR45686:SF4">
    <property type="entry name" value="ADP-RIBOSYLATION FACTOR GTPASE ACTIVATING PROTEIN 3, ISOFORM H"/>
    <property type="match status" value="1"/>
</dbReference>
<evidence type="ECO:0000256" key="2">
    <source>
        <dbReference type="ARBA" id="ARBA00022553"/>
    </source>
</evidence>
<keyword evidence="5" id="KW-0862">Zinc</keyword>
<feature type="compositionally biased region" description="Low complexity" evidence="8">
    <location>
        <begin position="158"/>
        <end position="175"/>
    </location>
</feature>
<sequence length="403" mass="43696">MATENLTDKNLVFRKLKAKSENKVCFDCSAKNPTWASVTYGVFLCIDCSAVHRSLGVHISFVRSTNLDSWSPEQLRTMMFGGNNRAQVFFKQHGWNNGGGKIDAKYTSRAADLYRQTLAKEVAKAIAEETGLSSSSSSSSKPAESSTDNGFSSEPPTKESSSIKQEEISVSSSSPKVSQKVVASTFKKPLVPRKTGKTGGLGARKLTTKPKENLYEQKPEEPVPVIPAASSANNNTSPAGSSFASRFEYLDEEQSDGKQVLSHVAPPKSSNFFNEYGMDSAFTKKSSSSSSKAQVEETDEARKKFSNAKSISSAQYFGNQNRDSDLDSKATLEKFSGSTAISSSDLFGHREDDSSNTASDLMSQISLQAERDMSSLVNLAEETKNKLGTLASGIFSDLQDRML</sequence>
<feature type="region of interest" description="Disordered" evidence="8">
    <location>
        <begin position="281"/>
        <end position="307"/>
    </location>
</feature>
<accession>A0A6D2HN40</accession>